<sequence>MKAKVTGFEPMKKIILLLMLSITAGCVDTGRVGLHPHLQTAYFNAHPYQVQSCLFSAAINQRLSLERDDPLPGGAQRYNLEQGDGTVIAWIETDKFNHSETSVNFFYDAQAADIRAAVATMIAEGKSAD</sequence>
<dbReference type="PROSITE" id="PS51257">
    <property type="entry name" value="PROKAR_LIPOPROTEIN"/>
    <property type="match status" value="1"/>
</dbReference>
<gene>
    <name evidence="1" type="ORF">PANT111_550002</name>
</gene>
<dbReference type="EMBL" id="CABWMH010000051">
    <property type="protein sequence ID" value="VXC57783.1"/>
    <property type="molecule type" value="Genomic_DNA"/>
</dbReference>
<dbReference type="AlphaFoldDB" id="A0AAX3JBW7"/>
<reference evidence="1 2" key="1">
    <citation type="submission" date="2019-10" db="EMBL/GenBank/DDBJ databases">
        <authorList>
            <person name="Karimi E."/>
        </authorList>
    </citation>
    <scope>NUCLEOTIDE SEQUENCE [LARGE SCALE GENOMIC DNA]</scope>
    <source>
        <strain evidence="1">Pantoea sp. 111</strain>
    </source>
</reference>
<evidence type="ECO:0000313" key="2">
    <source>
        <dbReference type="Proteomes" id="UP000433737"/>
    </source>
</evidence>
<dbReference type="Proteomes" id="UP000433737">
    <property type="component" value="Unassembled WGS sequence"/>
</dbReference>
<comment type="caution">
    <text evidence="1">The sequence shown here is derived from an EMBL/GenBank/DDBJ whole genome shotgun (WGS) entry which is preliminary data.</text>
</comment>
<evidence type="ECO:0000313" key="1">
    <source>
        <dbReference type="EMBL" id="VXC57783.1"/>
    </source>
</evidence>
<accession>A0AAX3JBW7</accession>
<organism evidence="1 2">
    <name type="scientific">Pantoea brenneri</name>
    <dbReference type="NCBI Taxonomy" id="472694"/>
    <lineage>
        <taxon>Bacteria</taxon>
        <taxon>Pseudomonadati</taxon>
        <taxon>Pseudomonadota</taxon>
        <taxon>Gammaproteobacteria</taxon>
        <taxon>Enterobacterales</taxon>
        <taxon>Erwiniaceae</taxon>
        <taxon>Pantoea</taxon>
    </lineage>
</organism>
<name>A0AAX3JBW7_9GAMM</name>
<evidence type="ECO:0008006" key="3">
    <source>
        <dbReference type="Google" id="ProtNLM"/>
    </source>
</evidence>
<proteinExistence type="predicted"/>
<protein>
    <recommendedName>
        <fullName evidence="3">Lipoprotein</fullName>
    </recommendedName>
</protein>